<feature type="region of interest" description="Disordered" evidence="1">
    <location>
        <begin position="1"/>
        <end position="41"/>
    </location>
</feature>
<evidence type="ECO:0000313" key="3">
    <source>
        <dbReference type="Proteomes" id="UP000828390"/>
    </source>
</evidence>
<dbReference type="EMBL" id="JAIWYP010000006">
    <property type="protein sequence ID" value="KAH3812637.1"/>
    <property type="molecule type" value="Genomic_DNA"/>
</dbReference>
<comment type="caution">
    <text evidence="2">The sequence shown here is derived from an EMBL/GenBank/DDBJ whole genome shotgun (WGS) entry which is preliminary data.</text>
</comment>
<feature type="compositionally biased region" description="Acidic residues" evidence="1">
    <location>
        <begin position="1"/>
        <end position="12"/>
    </location>
</feature>
<accession>A0A9D4G9A1</accession>
<evidence type="ECO:0000313" key="2">
    <source>
        <dbReference type="EMBL" id="KAH3812637.1"/>
    </source>
</evidence>
<protein>
    <submittedName>
        <fullName evidence="2">Uncharacterized protein</fullName>
    </submittedName>
</protein>
<evidence type="ECO:0000256" key="1">
    <source>
        <dbReference type="SAM" id="MobiDB-lite"/>
    </source>
</evidence>
<dbReference type="AlphaFoldDB" id="A0A9D4G9A1"/>
<reference evidence="2" key="1">
    <citation type="journal article" date="2019" name="bioRxiv">
        <title>The Genome of the Zebra Mussel, Dreissena polymorpha: A Resource for Invasive Species Research.</title>
        <authorList>
            <person name="McCartney M.A."/>
            <person name="Auch B."/>
            <person name="Kono T."/>
            <person name="Mallez S."/>
            <person name="Zhang Y."/>
            <person name="Obille A."/>
            <person name="Becker A."/>
            <person name="Abrahante J.E."/>
            <person name="Garbe J."/>
            <person name="Badalamenti J.P."/>
            <person name="Herman A."/>
            <person name="Mangelson H."/>
            <person name="Liachko I."/>
            <person name="Sullivan S."/>
            <person name="Sone E.D."/>
            <person name="Koren S."/>
            <person name="Silverstein K.A.T."/>
            <person name="Beckman K.B."/>
            <person name="Gohl D.M."/>
        </authorList>
    </citation>
    <scope>NUCLEOTIDE SEQUENCE</scope>
    <source>
        <strain evidence="2">Duluth1</strain>
        <tissue evidence="2">Whole animal</tissue>
    </source>
</reference>
<sequence>MTLENCDGDAGDDNGHYHNDANDDYDDYDDEDDDDNDEWSLPNVCYTSDLRHIHTAIY</sequence>
<proteinExistence type="predicted"/>
<reference evidence="2" key="2">
    <citation type="submission" date="2020-11" db="EMBL/GenBank/DDBJ databases">
        <authorList>
            <person name="McCartney M.A."/>
            <person name="Auch B."/>
            <person name="Kono T."/>
            <person name="Mallez S."/>
            <person name="Becker A."/>
            <person name="Gohl D.M."/>
            <person name="Silverstein K.A.T."/>
            <person name="Koren S."/>
            <person name="Bechman K.B."/>
            <person name="Herman A."/>
            <person name="Abrahante J.E."/>
            <person name="Garbe J."/>
        </authorList>
    </citation>
    <scope>NUCLEOTIDE SEQUENCE</scope>
    <source>
        <strain evidence="2">Duluth1</strain>
        <tissue evidence="2">Whole animal</tissue>
    </source>
</reference>
<keyword evidence="3" id="KW-1185">Reference proteome</keyword>
<feature type="compositionally biased region" description="Acidic residues" evidence="1">
    <location>
        <begin position="22"/>
        <end position="38"/>
    </location>
</feature>
<organism evidence="2 3">
    <name type="scientific">Dreissena polymorpha</name>
    <name type="common">Zebra mussel</name>
    <name type="synonym">Mytilus polymorpha</name>
    <dbReference type="NCBI Taxonomy" id="45954"/>
    <lineage>
        <taxon>Eukaryota</taxon>
        <taxon>Metazoa</taxon>
        <taxon>Spiralia</taxon>
        <taxon>Lophotrochozoa</taxon>
        <taxon>Mollusca</taxon>
        <taxon>Bivalvia</taxon>
        <taxon>Autobranchia</taxon>
        <taxon>Heteroconchia</taxon>
        <taxon>Euheterodonta</taxon>
        <taxon>Imparidentia</taxon>
        <taxon>Neoheterodontei</taxon>
        <taxon>Myida</taxon>
        <taxon>Dreissenoidea</taxon>
        <taxon>Dreissenidae</taxon>
        <taxon>Dreissena</taxon>
    </lineage>
</organism>
<gene>
    <name evidence="2" type="ORF">DPMN_141073</name>
</gene>
<dbReference type="Proteomes" id="UP000828390">
    <property type="component" value="Unassembled WGS sequence"/>
</dbReference>
<name>A0A9D4G9A1_DREPO</name>